<keyword evidence="2" id="KW-1185">Reference proteome</keyword>
<protein>
    <submittedName>
        <fullName evidence="1">Uncharacterized protein</fullName>
    </submittedName>
</protein>
<comment type="caution">
    <text evidence="1">The sequence shown here is derived from an EMBL/GenBank/DDBJ whole genome shotgun (WGS) entry which is preliminary data.</text>
</comment>
<name>A0ABU2BC59_9CORY</name>
<reference evidence="1 2" key="1">
    <citation type="submission" date="2023-07" db="EMBL/GenBank/DDBJ databases">
        <title>Sequencing the genomes of 1000 actinobacteria strains.</title>
        <authorList>
            <person name="Klenk H.-P."/>
        </authorList>
    </citation>
    <scope>NUCLEOTIDE SEQUENCE [LARGE SCALE GENOMIC DNA]</scope>
    <source>
        <strain evidence="1 2">DSM 44508</strain>
    </source>
</reference>
<organism evidence="1 2">
    <name type="scientific">Corynebacterium felinum</name>
    <dbReference type="NCBI Taxonomy" id="131318"/>
    <lineage>
        <taxon>Bacteria</taxon>
        <taxon>Bacillati</taxon>
        <taxon>Actinomycetota</taxon>
        <taxon>Actinomycetes</taxon>
        <taxon>Mycobacteriales</taxon>
        <taxon>Corynebacteriaceae</taxon>
        <taxon>Corynebacterium</taxon>
    </lineage>
</organism>
<dbReference type="Proteomes" id="UP001183619">
    <property type="component" value="Unassembled WGS sequence"/>
</dbReference>
<gene>
    <name evidence="1" type="ORF">J2S37_002760</name>
</gene>
<accession>A0ABU2BC59</accession>
<dbReference type="RefSeq" id="WP_277104679.1">
    <property type="nucleotide sequence ID" value="NZ_BAAAJS010000007.1"/>
</dbReference>
<evidence type="ECO:0000313" key="1">
    <source>
        <dbReference type="EMBL" id="MDR7356222.1"/>
    </source>
</evidence>
<dbReference type="EMBL" id="JAVDYF010000001">
    <property type="protein sequence ID" value="MDR7356222.1"/>
    <property type="molecule type" value="Genomic_DNA"/>
</dbReference>
<sequence>MKIGLAGVSVAAVGYAAVAVSSLIPFESNNLSEPMYGENRADTGMFTISCQVLADEKTHPLRGYIFGNSEVGLHGAEEDAELYLSKFGFDVDKHNCQPHDSYHPSGAYDARMNPL</sequence>
<evidence type="ECO:0000313" key="2">
    <source>
        <dbReference type="Proteomes" id="UP001183619"/>
    </source>
</evidence>
<proteinExistence type="predicted"/>